<evidence type="ECO:0000313" key="7">
    <source>
        <dbReference type="Proteomes" id="UP000215441"/>
    </source>
</evidence>
<dbReference type="GO" id="GO:0009288">
    <property type="term" value="C:bacterial-type flagellum"/>
    <property type="evidence" value="ECO:0007669"/>
    <property type="project" value="UniProtKB-SubCell"/>
</dbReference>
<dbReference type="SUPFAM" id="SSF64518">
    <property type="entry name" value="Phase 1 flagellin"/>
    <property type="match status" value="1"/>
</dbReference>
<dbReference type="AlphaFoldDB" id="A0A235EQJ4"/>
<name>A0A235EQJ4_9BURK</name>
<dbReference type="Gene3D" id="6.10.10.10">
    <property type="entry name" value="Flagellar export chaperone, C-terminal domain"/>
    <property type="match status" value="1"/>
</dbReference>
<keyword evidence="6" id="KW-0966">Cell projection</keyword>
<dbReference type="OrthoDB" id="9796789at2"/>
<comment type="caution">
    <text evidence="6">The sequence shown here is derived from an EMBL/GenBank/DDBJ whole genome shotgun (WGS) entry which is preliminary data.</text>
</comment>
<dbReference type="InterPro" id="IPR001492">
    <property type="entry name" value="Flagellin"/>
</dbReference>
<evidence type="ECO:0000313" key="6">
    <source>
        <dbReference type="EMBL" id="OYD51311.1"/>
    </source>
</evidence>
<evidence type="ECO:0000256" key="1">
    <source>
        <dbReference type="ARBA" id="ARBA00005709"/>
    </source>
</evidence>
<evidence type="ECO:0000259" key="5">
    <source>
        <dbReference type="Pfam" id="PF00700"/>
    </source>
</evidence>
<keyword evidence="6" id="KW-0969">Cilium</keyword>
<keyword evidence="7" id="KW-1185">Reference proteome</keyword>
<evidence type="ECO:0000256" key="3">
    <source>
        <dbReference type="RuleBase" id="RU362073"/>
    </source>
</evidence>
<comment type="similarity">
    <text evidence="1 3">Belongs to the bacterial flagellin family.</text>
</comment>
<dbReference type="InterPro" id="IPR046358">
    <property type="entry name" value="Flagellin_C"/>
</dbReference>
<reference evidence="6 7" key="1">
    <citation type="submission" date="2017-07" db="EMBL/GenBank/DDBJ databases">
        <title>Acidovorax KNDSW TSA 6 genome sequence and assembly.</title>
        <authorList>
            <person name="Mayilraj S."/>
        </authorList>
    </citation>
    <scope>NUCLEOTIDE SEQUENCE [LARGE SCALE GENOMIC DNA]</scope>
    <source>
        <strain evidence="6 7">KNDSW-TSA6</strain>
    </source>
</reference>
<gene>
    <name evidence="6" type="ORF">CBY09_05655</name>
</gene>
<feature type="domain" description="Flagellin C-terminal" evidence="5">
    <location>
        <begin position="482"/>
        <end position="565"/>
    </location>
</feature>
<feature type="domain" description="Flagellin N-terminal" evidence="4">
    <location>
        <begin position="5"/>
        <end position="141"/>
    </location>
</feature>
<dbReference type="EMBL" id="NOIG01000004">
    <property type="protein sequence ID" value="OYD51311.1"/>
    <property type="molecule type" value="Genomic_DNA"/>
</dbReference>
<dbReference type="PANTHER" id="PTHR42792:SF2">
    <property type="entry name" value="FLAGELLIN"/>
    <property type="match status" value="1"/>
</dbReference>
<dbReference type="PANTHER" id="PTHR42792">
    <property type="entry name" value="FLAGELLIN"/>
    <property type="match status" value="1"/>
</dbReference>
<dbReference type="Gene3D" id="1.20.1330.10">
    <property type="entry name" value="f41 fragment of flagellin, N-terminal domain"/>
    <property type="match status" value="2"/>
</dbReference>
<organism evidence="6 7">
    <name type="scientific">Acidovorax kalamii</name>
    <dbReference type="NCBI Taxonomy" id="2004485"/>
    <lineage>
        <taxon>Bacteria</taxon>
        <taxon>Pseudomonadati</taxon>
        <taxon>Pseudomonadota</taxon>
        <taxon>Betaproteobacteria</taxon>
        <taxon>Burkholderiales</taxon>
        <taxon>Comamonadaceae</taxon>
        <taxon>Acidovorax</taxon>
    </lineage>
</organism>
<dbReference type="InterPro" id="IPR042187">
    <property type="entry name" value="Flagellin_C_sub2"/>
</dbReference>
<dbReference type="Proteomes" id="UP000215441">
    <property type="component" value="Unassembled WGS sequence"/>
</dbReference>
<sequence>MGLTINTNVMSLNAQRRLGNAQSDMATTVQRLSSGLRINSAKDDAAGLAISERFTSQIRGLNQAARNANDGLSLMQTAEGALQSVTASLQRIRELAVQAANDTNSASDRQAIQAEVTRLAQEIDRTGRTTQFNGMDVFDRSDASVVGDENLLSVFDGLTSAGSWLESSENLIRTYFGLQGDGAAIDIRYTGFTDNAGGVAAYVQVTGFDGQGRGNNLVLQVDMADFVPPNPPNGGSAPFYNDRVIAHEMVHAVMARSTNWQNITGSHLWFAEGAAEFIHGAEERVRADVANLGVAAVVAAIGGPSNTSEFYSSSYSAVRYMHERIKTAGGTGIKDVLTYMSNNPGSTLDAAIGAASAGAFTNAGDVLTQYGLNGAAFIGSFDLNNADTGAIGGADVDGGMVRDAKAALPNQGSRSGKDALQGFTETYENIASTSGAISTKVFQVGANANQTLETRVGAIGLGAMGLRNTLDVTTSAAQAIVSVDRALDYVNSQRAVIGAQSSRLESAITNLQIGSENLSASRARITDTDFAVETATLARQQILQQAGNAMVVQANQMPQGVLALLRT</sequence>
<keyword evidence="6" id="KW-0282">Flagellum</keyword>
<protein>
    <recommendedName>
        <fullName evidence="3">Flagellin</fullName>
    </recommendedName>
</protein>
<dbReference type="PRINTS" id="PR00207">
    <property type="entry name" value="FLAGELLIN"/>
</dbReference>
<keyword evidence="3" id="KW-0964">Secreted</keyword>
<dbReference type="RefSeq" id="WP_094287282.1">
    <property type="nucleotide sequence ID" value="NZ_JAMXHW010000034.1"/>
</dbReference>
<keyword evidence="2 3" id="KW-0975">Bacterial flagellum</keyword>
<dbReference type="Pfam" id="PF00669">
    <property type="entry name" value="Flagellin_N"/>
    <property type="match status" value="1"/>
</dbReference>
<dbReference type="GO" id="GO:0005198">
    <property type="term" value="F:structural molecule activity"/>
    <property type="evidence" value="ECO:0007669"/>
    <property type="project" value="UniProtKB-UniRule"/>
</dbReference>
<dbReference type="GO" id="GO:0005576">
    <property type="term" value="C:extracellular region"/>
    <property type="evidence" value="ECO:0007669"/>
    <property type="project" value="UniProtKB-SubCell"/>
</dbReference>
<accession>A0A235EQJ4</accession>
<comment type="subcellular location">
    <subcellularLocation>
        <location evidence="3">Secreted</location>
    </subcellularLocation>
    <subcellularLocation>
        <location evidence="3">Bacterial flagellum</location>
    </subcellularLocation>
</comment>
<comment type="function">
    <text evidence="3">Flagellin is the subunit protein which polymerizes to form the filaments of bacterial flagella.</text>
</comment>
<dbReference type="Pfam" id="PF00700">
    <property type="entry name" value="Flagellin_C"/>
    <property type="match status" value="1"/>
</dbReference>
<dbReference type="InterPro" id="IPR001029">
    <property type="entry name" value="Flagellin_N"/>
</dbReference>
<dbReference type="NCBIfam" id="NF033876">
    <property type="entry name" value="flagella_HExxH"/>
    <property type="match status" value="1"/>
</dbReference>
<proteinExistence type="inferred from homology"/>
<evidence type="ECO:0000256" key="2">
    <source>
        <dbReference type="ARBA" id="ARBA00023143"/>
    </source>
</evidence>
<evidence type="ECO:0000259" key="4">
    <source>
        <dbReference type="Pfam" id="PF00669"/>
    </source>
</evidence>